<dbReference type="PROSITE" id="PS51272">
    <property type="entry name" value="SLH"/>
    <property type="match status" value="3"/>
</dbReference>
<sequence length="954" mass="98589">MSDTQSGVDAASLKYAWTQSTAVPASGWSTFSSGASLSRTSGNGNWYLHVQAADKAGNVVNAVSNPFVLDNSAPTVQFNANGQATAATAAATEVTVSDTQSGIDAASLKYAWTQSTAVPVGGWSTFSSGASLSRTSGNGNWYLHVQAADKAGNVVNAVSNPFVLDSTAPTVQFNANGQATAATAAATEVTVSDTQSGVDAASLKYAWTQSTAVPAGGWSTFSSGASLSRTSGNGNWYLHVQAADKAGNIVNAVSNPFVLDNTAPTVQFTANGQAAAATAAATEVTVSDTQSGVDADSLKYAWTQSTAVPAGGWSTFSSGASLSRTSGNGNWYLHVQAADKAGNVVNAVSNPFVLDNSAPTVTVSSSAGGKVNASFPVTIIYSEGVTGFTEDDLVINNGTVSDFTSVSAVTYSAIISPTNSGQAVTITVAAGAAADAAGNDNTASNTLSLLYDKTKPVVTFGGFTDNQLFIAPPAAVTVSVNEAVYWIADGTELTSSNALPLISMKKDGEAFSAYSPGYDEPSGTFTLTFNDTLEDGEYEVLVAGDAVRNEFQNTLDAASASFTVAVPVITGISVNPASLTSSGGSTTVTITGVNLLGQTVSVYVDGVEAATAVVRSAENAEVTVDLPYNATQTANDHIFTVYLNGVEVIGQSSTVTVNAVLPPTVSYSSQADLARLQVSASGKALDLSSAFAPGTTAYTVETDAEQVELQLATADSKAIVKLLGERMDALTNVKLAMGANVLAITVQAEDGTLKTYTLTINRIAVPDPIPSTPACPFTDMENHWAKSAVCEAASLGIVEGVTEHTFAPNSYVTRTEFAIMLLRTLQINIRHEASAMSFSDSDSIPDWAEPGIRTAVAEGVVEGYSDGMLRPMQTVNRSEMAAMISRAMKWNVNSTESPSFSDDNSIPAWAKGYVEAAREHGILVGRANNQFVPEGLTTRAEAAVALLRLRNVIH</sequence>
<dbReference type="InterPro" id="IPR013783">
    <property type="entry name" value="Ig-like_fold"/>
</dbReference>
<dbReference type="SUPFAM" id="SSF81296">
    <property type="entry name" value="E set domains"/>
    <property type="match status" value="1"/>
</dbReference>
<dbReference type="InterPro" id="IPR002909">
    <property type="entry name" value="IPT_dom"/>
</dbReference>
<dbReference type="EMBL" id="QMFB01000055">
    <property type="protein sequence ID" value="RAV08806.1"/>
    <property type="molecule type" value="Genomic_DNA"/>
</dbReference>
<dbReference type="InterPro" id="IPR014756">
    <property type="entry name" value="Ig_E-set"/>
</dbReference>
<dbReference type="Pfam" id="PF01833">
    <property type="entry name" value="TIG"/>
    <property type="match status" value="1"/>
</dbReference>
<dbReference type="OrthoDB" id="27389at2"/>
<dbReference type="PANTHER" id="PTHR43308:SF5">
    <property type="entry name" value="S-LAYER PROTEIN _ PEPTIDOGLYCAN ENDO-BETA-N-ACETYLGLUCOSAMINIDASE"/>
    <property type="match status" value="1"/>
</dbReference>
<dbReference type="PANTHER" id="PTHR43308">
    <property type="entry name" value="OUTER MEMBRANE PROTEIN ALPHA-RELATED"/>
    <property type="match status" value="1"/>
</dbReference>
<accession>A0A329LNM5</accession>
<dbReference type="AlphaFoldDB" id="A0A329LNM5"/>
<gene>
    <name evidence="2" type="ORF">DQG23_40485</name>
</gene>
<dbReference type="Pfam" id="PF00395">
    <property type="entry name" value="SLH"/>
    <property type="match status" value="3"/>
</dbReference>
<comment type="caution">
    <text evidence="2">The sequence shown here is derived from an EMBL/GenBank/DDBJ whole genome shotgun (WGS) entry which is preliminary data.</text>
</comment>
<dbReference type="Pfam" id="PF12733">
    <property type="entry name" value="Cadherin-like"/>
    <property type="match status" value="1"/>
</dbReference>
<name>A0A329LNM5_9BACL</name>
<organism evidence="2 3">
    <name type="scientific">Paenibacillus contaminans</name>
    <dbReference type="NCBI Taxonomy" id="450362"/>
    <lineage>
        <taxon>Bacteria</taxon>
        <taxon>Bacillati</taxon>
        <taxon>Bacillota</taxon>
        <taxon>Bacilli</taxon>
        <taxon>Bacillales</taxon>
        <taxon>Paenibacillaceae</taxon>
        <taxon>Paenibacillus</taxon>
    </lineage>
</organism>
<evidence type="ECO:0000313" key="2">
    <source>
        <dbReference type="EMBL" id="RAV08806.1"/>
    </source>
</evidence>
<evidence type="ECO:0000313" key="3">
    <source>
        <dbReference type="Proteomes" id="UP000250369"/>
    </source>
</evidence>
<dbReference type="InterPro" id="IPR051465">
    <property type="entry name" value="Cell_Envelope_Struct_Comp"/>
</dbReference>
<protein>
    <recommendedName>
        <fullName evidence="1">SLH domain-containing protein</fullName>
    </recommendedName>
</protein>
<reference evidence="2 3" key="1">
    <citation type="journal article" date="2009" name="Int. J. Syst. Evol. Microbiol.">
        <title>Paenibacillus contaminans sp. nov., isolated from a contaminated laboratory plate.</title>
        <authorList>
            <person name="Chou J.H."/>
            <person name="Lee J.H."/>
            <person name="Lin M.C."/>
            <person name="Chang P.S."/>
            <person name="Arun A.B."/>
            <person name="Young C.C."/>
            <person name="Chen W.M."/>
        </authorList>
    </citation>
    <scope>NUCLEOTIDE SEQUENCE [LARGE SCALE GENOMIC DNA]</scope>
    <source>
        <strain evidence="2 3">CKOBP-6</strain>
    </source>
</reference>
<dbReference type="Pfam" id="PF19078">
    <property type="entry name" value="Big_12"/>
    <property type="match status" value="1"/>
</dbReference>
<dbReference type="InterPro" id="IPR044048">
    <property type="entry name" value="Big_12"/>
</dbReference>
<dbReference type="RefSeq" id="WP_113036733.1">
    <property type="nucleotide sequence ID" value="NZ_QMFB01000055.1"/>
</dbReference>
<evidence type="ECO:0000259" key="1">
    <source>
        <dbReference type="PROSITE" id="PS51272"/>
    </source>
</evidence>
<feature type="domain" description="SLH" evidence="1">
    <location>
        <begin position="900"/>
        <end position="954"/>
    </location>
</feature>
<dbReference type="Gene3D" id="2.60.40.10">
    <property type="entry name" value="Immunoglobulins"/>
    <property type="match status" value="1"/>
</dbReference>
<feature type="domain" description="SLH" evidence="1">
    <location>
        <begin position="772"/>
        <end position="834"/>
    </location>
</feature>
<proteinExistence type="predicted"/>
<dbReference type="InterPro" id="IPR025883">
    <property type="entry name" value="Cadherin-like_domain"/>
</dbReference>
<keyword evidence="3" id="KW-1185">Reference proteome</keyword>
<feature type="domain" description="SLH" evidence="1">
    <location>
        <begin position="835"/>
        <end position="898"/>
    </location>
</feature>
<dbReference type="InterPro" id="IPR001119">
    <property type="entry name" value="SLH_dom"/>
</dbReference>
<dbReference type="Proteomes" id="UP000250369">
    <property type="component" value="Unassembled WGS sequence"/>
</dbReference>